<dbReference type="SUPFAM" id="SSF51294">
    <property type="entry name" value="Hedgehog/intein (Hint) domain"/>
    <property type="match status" value="1"/>
</dbReference>
<dbReference type="CDD" id="cd00081">
    <property type="entry name" value="Hint"/>
    <property type="match status" value="1"/>
</dbReference>
<dbReference type="InterPro" id="IPR028992">
    <property type="entry name" value="Hedgehog/Intein_dom"/>
</dbReference>
<dbReference type="Gene3D" id="2.170.16.10">
    <property type="entry name" value="Hedgehog/Intein (Hint) domain"/>
    <property type="match status" value="1"/>
</dbReference>
<keyword evidence="3" id="KW-1185">Reference proteome</keyword>
<evidence type="ECO:0000313" key="3">
    <source>
        <dbReference type="Proteomes" id="UP000219467"/>
    </source>
</evidence>
<dbReference type="Pfam" id="PF13403">
    <property type="entry name" value="Hint_2"/>
    <property type="match status" value="1"/>
</dbReference>
<dbReference type="AlphaFoldDB" id="A0A285CSH4"/>
<dbReference type="EMBL" id="OAOQ01000006">
    <property type="protein sequence ID" value="SNX70482.1"/>
    <property type="molecule type" value="Genomic_DNA"/>
</dbReference>
<feature type="domain" description="Hint" evidence="1">
    <location>
        <begin position="76"/>
        <end position="192"/>
    </location>
</feature>
<sequence length="270" mass="29080">MVGTLFRLPFGAMRRGGYFDEVQALAEDELCIMRLTSCDWSGCRSAAAGRQSGVPGKAPALGSAAGPGGLAGSPVVACFTPGTLIATPKGEVPVEDLRVGDRVITRDDGLQELRWTASRRIDPALLTAHPHLKPIAIRQGSLGRGLPERDMMVSPNHRMLVARNLSRLHVQTPEALVAAKHLVGGRGIHQVDCAGITYLHVMFDRHQVVLANGCWTESYRPTAQLLDAMGNAQRQELFDLFPDLRSPEGLAAYGAARPAPVPEELQALLR</sequence>
<dbReference type="PROSITE" id="PS50817">
    <property type="entry name" value="INTEIN_N_TER"/>
    <property type="match status" value="1"/>
</dbReference>
<dbReference type="InterPro" id="IPR003587">
    <property type="entry name" value="Hint_dom_N"/>
</dbReference>
<dbReference type="GO" id="GO:0016539">
    <property type="term" value="P:intein-mediated protein splicing"/>
    <property type="evidence" value="ECO:0007669"/>
    <property type="project" value="InterPro"/>
</dbReference>
<dbReference type="SMART" id="SM00306">
    <property type="entry name" value="HintN"/>
    <property type="match status" value="1"/>
</dbReference>
<proteinExistence type="predicted"/>
<name>A0A285CSH4_9RHOB</name>
<reference evidence="3" key="1">
    <citation type="submission" date="2017-08" db="EMBL/GenBank/DDBJ databases">
        <authorList>
            <person name="Varghese N."/>
            <person name="Submissions S."/>
        </authorList>
    </citation>
    <scope>NUCLEOTIDE SEQUENCE [LARGE SCALE GENOMIC DNA]</scope>
    <source>
        <strain evidence="3">JA234</strain>
    </source>
</reference>
<accession>A0A285CSH4</accession>
<dbReference type="Proteomes" id="UP000219467">
    <property type="component" value="Unassembled WGS sequence"/>
</dbReference>
<dbReference type="InterPro" id="IPR036844">
    <property type="entry name" value="Hint_dom_sf"/>
</dbReference>
<protein>
    <submittedName>
        <fullName evidence="2">Hint domain-containing protein</fullName>
    </submittedName>
</protein>
<evidence type="ECO:0000259" key="1">
    <source>
        <dbReference type="SMART" id="SM00306"/>
    </source>
</evidence>
<organism evidence="2 3">
    <name type="scientific">Cereibacter ovatus</name>
    <dbReference type="NCBI Taxonomy" id="439529"/>
    <lineage>
        <taxon>Bacteria</taxon>
        <taxon>Pseudomonadati</taxon>
        <taxon>Pseudomonadota</taxon>
        <taxon>Alphaproteobacteria</taxon>
        <taxon>Rhodobacterales</taxon>
        <taxon>Paracoccaceae</taxon>
        <taxon>Cereibacter</taxon>
    </lineage>
</organism>
<gene>
    <name evidence="2" type="ORF">SAMN05878503_10668</name>
</gene>
<evidence type="ECO:0000313" key="2">
    <source>
        <dbReference type="EMBL" id="SNX70482.1"/>
    </source>
</evidence>
<dbReference type="InterPro" id="IPR006141">
    <property type="entry name" value="Intein_N"/>
</dbReference>